<dbReference type="Proteomes" id="UP000642829">
    <property type="component" value="Unassembled WGS sequence"/>
</dbReference>
<gene>
    <name evidence="1" type="ORF">GCM10007047_11850</name>
</gene>
<evidence type="ECO:0000313" key="1">
    <source>
        <dbReference type="EMBL" id="GHB97631.1"/>
    </source>
</evidence>
<evidence type="ECO:0000313" key="2">
    <source>
        <dbReference type="Proteomes" id="UP000642829"/>
    </source>
</evidence>
<name>A0A8J3DAJ0_9BACT</name>
<keyword evidence="2" id="KW-1185">Reference proteome</keyword>
<dbReference type="AlphaFoldDB" id="A0A8J3DAJ0"/>
<accession>A0A8J3DAJ0</accession>
<dbReference type="EMBL" id="BMXG01000006">
    <property type="protein sequence ID" value="GHB97631.1"/>
    <property type="molecule type" value="Genomic_DNA"/>
</dbReference>
<proteinExistence type="predicted"/>
<reference evidence="1" key="1">
    <citation type="journal article" date="2014" name="Int. J. Syst. Evol. Microbiol.">
        <title>Complete genome sequence of Corynebacterium casei LMG S-19264T (=DSM 44701T), isolated from a smear-ripened cheese.</title>
        <authorList>
            <consortium name="US DOE Joint Genome Institute (JGI-PGF)"/>
            <person name="Walter F."/>
            <person name="Albersmeier A."/>
            <person name="Kalinowski J."/>
            <person name="Ruckert C."/>
        </authorList>
    </citation>
    <scope>NUCLEOTIDE SEQUENCE</scope>
    <source>
        <strain evidence="1">KCTC 12870</strain>
    </source>
</reference>
<comment type="caution">
    <text evidence="1">The sequence shown here is derived from an EMBL/GenBank/DDBJ whole genome shotgun (WGS) entry which is preliminary data.</text>
</comment>
<protein>
    <submittedName>
        <fullName evidence="1">Uncharacterized protein</fullName>
    </submittedName>
</protein>
<sequence>MELVIQPGFQQLAFGKSGDTNSTIINSDTRRITVYEGQISKGVILDQLRFEDIAYIDYYVQQSRMDHGLGINGVQVNSESSLSRIELATHDEKRILVAVYKYHENNESYLAPPNQFSFSTGNQDTPVQTLDMLQSILGVPIGKKSVNDTRTRRCPACNQKIVDHAERCLYCGEQLAKT</sequence>
<organism evidence="1 2">
    <name type="scientific">Cerasicoccus arenae</name>
    <dbReference type="NCBI Taxonomy" id="424488"/>
    <lineage>
        <taxon>Bacteria</taxon>
        <taxon>Pseudomonadati</taxon>
        <taxon>Verrucomicrobiota</taxon>
        <taxon>Opitutia</taxon>
        <taxon>Puniceicoccales</taxon>
        <taxon>Cerasicoccaceae</taxon>
        <taxon>Cerasicoccus</taxon>
    </lineage>
</organism>
<reference evidence="1" key="2">
    <citation type="submission" date="2020-09" db="EMBL/GenBank/DDBJ databases">
        <authorList>
            <person name="Sun Q."/>
            <person name="Kim S."/>
        </authorList>
    </citation>
    <scope>NUCLEOTIDE SEQUENCE</scope>
    <source>
        <strain evidence="1">KCTC 12870</strain>
    </source>
</reference>
<dbReference type="RefSeq" id="WP_189512915.1">
    <property type="nucleotide sequence ID" value="NZ_BMXG01000006.1"/>
</dbReference>